<comment type="caution">
    <text evidence="2">The sequence shown here is derived from an EMBL/GenBank/DDBJ whole genome shotgun (WGS) entry which is preliminary data.</text>
</comment>
<reference evidence="2 3" key="1">
    <citation type="submission" date="2021-09" db="EMBL/GenBank/DDBJ databases">
        <title>WGS of Mycoplasma sp. Zaradi2 strains.</title>
        <authorList>
            <person name="Spergser J."/>
        </authorList>
    </citation>
    <scope>NUCLEOTIDE SEQUENCE [LARGE SCALE GENOMIC DNA]</scope>
    <source>
        <strain evidence="2 3">1331</strain>
    </source>
</reference>
<keyword evidence="1" id="KW-0812">Transmembrane</keyword>
<gene>
    <name evidence="2" type="ORF">LAD73_03030</name>
</gene>
<evidence type="ECO:0000313" key="3">
    <source>
        <dbReference type="Proteomes" id="UP000772186"/>
    </source>
</evidence>
<dbReference type="AlphaFoldDB" id="A0A953T9W1"/>
<name>A0A953T9W1_9MOLU</name>
<dbReference type="Proteomes" id="UP000772186">
    <property type="component" value="Unassembled WGS sequence"/>
</dbReference>
<accession>A0A953T9W1</accession>
<keyword evidence="1" id="KW-1133">Transmembrane helix</keyword>
<evidence type="ECO:0000313" key="2">
    <source>
        <dbReference type="EMBL" id="MBZ4195674.1"/>
    </source>
</evidence>
<protein>
    <submittedName>
        <fullName evidence="2">Uncharacterized protein</fullName>
    </submittedName>
</protein>
<sequence>MNKNFKRISRTDEKYIKGGIAFSTITAAISLGITAITKIVGVVKASYSSKGKISSTGSSEWDNKTSPQIRNTYEVPIVTPVYISY</sequence>
<keyword evidence="1" id="KW-0472">Membrane</keyword>
<dbReference type="EMBL" id="JAIQBY010000044">
    <property type="protein sequence ID" value="MBZ4195674.1"/>
    <property type="molecule type" value="Genomic_DNA"/>
</dbReference>
<feature type="transmembrane region" description="Helical" evidence="1">
    <location>
        <begin position="20"/>
        <end position="43"/>
    </location>
</feature>
<organism evidence="2 3">
    <name type="scientific">Mycoplasma tauri</name>
    <dbReference type="NCBI Taxonomy" id="547987"/>
    <lineage>
        <taxon>Bacteria</taxon>
        <taxon>Bacillati</taxon>
        <taxon>Mycoplasmatota</taxon>
        <taxon>Mollicutes</taxon>
        <taxon>Mycoplasmataceae</taxon>
        <taxon>Mycoplasma</taxon>
    </lineage>
</organism>
<proteinExistence type="predicted"/>
<dbReference type="RefSeq" id="WP_223644936.1">
    <property type="nucleotide sequence ID" value="NZ_JAIQBY010000044.1"/>
</dbReference>
<keyword evidence="3" id="KW-1185">Reference proteome</keyword>
<evidence type="ECO:0000256" key="1">
    <source>
        <dbReference type="SAM" id="Phobius"/>
    </source>
</evidence>